<dbReference type="GO" id="GO:0000049">
    <property type="term" value="F:tRNA binding"/>
    <property type="evidence" value="ECO:0007669"/>
    <property type="project" value="UniProtKB-UniRule"/>
</dbReference>
<dbReference type="InterPro" id="IPR012340">
    <property type="entry name" value="NA-bd_OB-fold"/>
</dbReference>
<gene>
    <name evidence="6" type="ORF">LWI28_006438</name>
</gene>
<dbReference type="AlphaFoldDB" id="A0AAD5NHY2"/>
<dbReference type="Proteomes" id="UP001064489">
    <property type="component" value="Chromosome 2"/>
</dbReference>
<feature type="domain" description="TRNA-binding" evidence="5">
    <location>
        <begin position="28"/>
        <end position="89"/>
    </location>
</feature>
<sequence>MVVVGGKKQRPTKYPAKVKPKPAEPTISIARLDIRVGKSITAQKYPDADSLYVEEIDVGEGQSQTVVSGLVKYIPLEDMVVFVTCSYIS</sequence>
<reference evidence="6" key="2">
    <citation type="submission" date="2023-02" db="EMBL/GenBank/DDBJ databases">
        <authorList>
            <person name="Swenson N.G."/>
            <person name="Wegrzyn J.L."/>
            <person name="Mcevoy S.L."/>
        </authorList>
    </citation>
    <scope>NUCLEOTIDE SEQUENCE</scope>
    <source>
        <strain evidence="6">91603</strain>
        <tissue evidence="6">Leaf</tissue>
    </source>
</reference>
<dbReference type="InterPro" id="IPR051270">
    <property type="entry name" value="Tyrosine-tRNA_ligase_regulator"/>
</dbReference>
<evidence type="ECO:0000259" key="5">
    <source>
        <dbReference type="PROSITE" id="PS50886"/>
    </source>
</evidence>
<feature type="compositionally biased region" description="Basic residues" evidence="4">
    <location>
        <begin position="7"/>
        <end position="20"/>
    </location>
</feature>
<feature type="region of interest" description="Disordered" evidence="4">
    <location>
        <begin position="1"/>
        <end position="20"/>
    </location>
</feature>
<accession>A0AAD5NHY2</accession>
<evidence type="ECO:0000313" key="7">
    <source>
        <dbReference type="Proteomes" id="UP001064489"/>
    </source>
</evidence>
<evidence type="ECO:0000256" key="2">
    <source>
        <dbReference type="ARBA" id="ARBA00022884"/>
    </source>
</evidence>
<keyword evidence="1 3" id="KW-0820">tRNA-binding</keyword>
<organism evidence="6 7">
    <name type="scientific">Acer negundo</name>
    <name type="common">Box elder</name>
    <dbReference type="NCBI Taxonomy" id="4023"/>
    <lineage>
        <taxon>Eukaryota</taxon>
        <taxon>Viridiplantae</taxon>
        <taxon>Streptophyta</taxon>
        <taxon>Embryophyta</taxon>
        <taxon>Tracheophyta</taxon>
        <taxon>Spermatophyta</taxon>
        <taxon>Magnoliopsida</taxon>
        <taxon>eudicotyledons</taxon>
        <taxon>Gunneridae</taxon>
        <taxon>Pentapetalae</taxon>
        <taxon>rosids</taxon>
        <taxon>malvids</taxon>
        <taxon>Sapindales</taxon>
        <taxon>Sapindaceae</taxon>
        <taxon>Hippocastanoideae</taxon>
        <taxon>Acereae</taxon>
        <taxon>Acer</taxon>
    </lineage>
</organism>
<keyword evidence="7" id="KW-1185">Reference proteome</keyword>
<dbReference type="InterPro" id="IPR002547">
    <property type="entry name" value="tRNA-bd_dom"/>
</dbReference>
<name>A0AAD5NHY2_ACENE</name>
<protein>
    <recommendedName>
        <fullName evidence="5">tRNA-binding domain-containing protein</fullName>
    </recommendedName>
</protein>
<keyword evidence="2 3" id="KW-0694">RNA-binding</keyword>
<dbReference type="Pfam" id="PF01588">
    <property type="entry name" value="tRNA_bind"/>
    <property type="match status" value="1"/>
</dbReference>
<dbReference type="PANTHER" id="PTHR11586">
    <property type="entry name" value="TRNA-AMINOACYLATION COFACTOR ARC1 FAMILY MEMBER"/>
    <property type="match status" value="1"/>
</dbReference>
<evidence type="ECO:0000256" key="3">
    <source>
        <dbReference type="PROSITE-ProRule" id="PRU00209"/>
    </source>
</evidence>
<dbReference type="Gene3D" id="2.40.50.140">
    <property type="entry name" value="Nucleic acid-binding proteins"/>
    <property type="match status" value="1"/>
</dbReference>
<comment type="caution">
    <text evidence="6">The sequence shown here is derived from an EMBL/GenBank/DDBJ whole genome shotgun (WGS) entry which is preliminary data.</text>
</comment>
<dbReference type="EMBL" id="JAJSOW010000106">
    <property type="protein sequence ID" value="KAI9160239.1"/>
    <property type="molecule type" value="Genomic_DNA"/>
</dbReference>
<dbReference type="PROSITE" id="PS50886">
    <property type="entry name" value="TRBD"/>
    <property type="match status" value="1"/>
</dbReference>
<evidence type="ECO:0000256" key="4">
    <source>
        <dbReference type="SAM" id="MobiDB-lite"/>
    </source>
</evidence>
<reference evidence="6" key="1">
    <citation type="journal article" date="2022" name="Plant J.">
        <title>Strategies of tolerance reflected in two North American maple genomes.</title>
        <authorList>
            <person name="McEvoy S.L."/>
            <person name="Sezen U.U."/>
            <person name="Trouern-Trend A."/>
            <person name="McMahon S.M."/>
            <person name="Schaberg P.G."/>
            <person name="Yang J."/>
            <person name="Wegrzyn J.L."/>
            <person name="Swenson N.G."/>
        </authorList>
    </citation>
    <scope>NUCLEOTIDE SEQUENCE</scope>
    <source>
        <strain evidence="6">91603</strain>
    </source>
</reference>
<evidence type="ECO:0000313" key="6">
    <source>
        <dbReference type="EMBL" id="KAI9160239.1"/>
    </source>
</evidence>
<dbReference type="SUPFAM" id="SSF50249">
    <property type="entry name" value="Nucleic acid-binding proteins"/>
    <property type="match status" value="1"/>
</dbReference>
<proteinExistence type="predicted"/>
<evidence type="ECO:0000256" key="1">
    <source>
        <dbReference type="ARBA" id="ARBA00022555"/>
    </source>
</evidence>
<dbReference type="PANTHER" id="PTHR11586:SF33">
    <property type="entry name" value="AMINOACYL TRNA SYNTHASE COMPLEX-INTERACTING MULTIFUNCTIONAL PROTEIN 1"/>
    <property type="match status" value="1"/>
</dbReference>